<evidence type="ECO:0000259" key="3">
    <source>
        <dbReference type="PROSITE" id="PS51083"/>
    </source>
</evidence>
<evidence type="ECO:0000256" key="1">
    <source>
        <dbReference type="PROSITE-ProRule" id="PRU00453"/>
    </source>
</evidence>
<gene>
    <name evidence="4" type="ORF">L203_101673</name>
</gene>
<sequence length="298" mass="33155">MRTKNGHKTEREHLEEACKVCHKIPSKYRCSTCPIRYCSVACYKEHKGSCTDNTYTSQPSVETSLDVSPSDTALPQASLSTKPAEPKPLRALSSLSYPPEPDPAVFTDPLLKDDPKPLRHEELLRIAQSPSLRTLLANPTLQAILRLLDTLPPQSRQLALSKLIGVDSQSLCHSSNAGSILTGRDSPPPLNDLLGGLTDKRSEERNDGDGWQVGGTDQDEGWWLSAHSGSRTQAQRHEQICSSEKNRWQRTPEDERMWITKEEKQLMRLFAGSVCFAIDGQEEEGEVVLGRGELAWDI</sequence>
<name>A0AAJ8JQH4_9TREE</name>
<dbReference type="GeneID" id="91085886"/>
<feature type="domain" description="HIT-type" evidence="3">
    <location>
        <begin position="18"/>
        <end position="50"/>
    </location>
</feature>
<dbReference type="CDD" id="cd23024">
    <property type="entry name" value="zf-HIT_ZNHIT2-3"/>
    <property type="match status" value="1"/>
</dbReference>
<dbReference type="PROSITE" id="PS51083">
    <property type="entry name" value="ZF_HIT"/>
    <property type="match status" value="1"/>
</dbReference>
<dbReference type="RefSeq" id="XP_066067209.1">
    <property type="nucleotide sequence ID" value="XM_066211112.1"/>
</dbReference>
<dbReference type="InterPro" id="IPR007529">
    <property type="entry name" value="Znf_HIT"/>
</dbReference>
<reference evidence="4" key="2">
    <citation type="journal article" date="2022" name="Elife">
        <title>Obligate sexual reproduction of a homothallic fungus closely related to the Cryptococcus pathogenic species complex.</title>
        <authorList>
            <person name="Passer A.R."/>
            <person name="Clancey S.A."/>
            <person name="Shea T."/>
            <person name="David-Palma M."/>
            <person name="Averette A.F."/>
            <person name="Boekhout T."/>
            <person name="Porcel B.M."/>
            <person name="Nowrousian M."/>
            <person name="Cuomo C.A."/>
            <person name="Sun S."/>
            <person name="Heitman J."/>
            <person name="Coelho M.A."/>
        </authorList>
    </citation>
    <scope>NUCLEOTIDE SEQUENCE</scope>
    <source>
        <strain evidence="4">CBS 7841</strain>
    </source>
</reference>
<keyword evidence="1" id="KW-0862">Zinc</keyword>
<keyword evidence="1" id="KW-0863">Zinc-finger</keyword>
<dbReference type="AlphaFoldDB" id="A0AAJ8JQH4"/>
<dbReference type="EMBL" id="CP143785">
    <property type="protein sequence ID" value="WVN86509.1"/>
    <property type="molecule type" value="Genomic_DNA"/>
</dbReference>
<evidence type="ECO:0000313" key="5">
    <source>
        <dbReference type="Proteomes" id="UP000094043"/>
    </source>
</evidence>
<evidence type="ECO:0000256" key="2">
    <source>
        <dbReference type="SAM" id="MobiDB-lite"/>
    </source>
</evidence>
<accession>A0AAJ8JQH4</accession>
<dbReference type="GO" id="GO:0008270">
    <property type="term" value="F:zinc ion binding"/>
    <property type="evidence" value="ECO:0007669"/>
    <property type="project" value="UniProtKB-UniRule"/>
</dbReference>
<protein>
    <recommendedName>
        <fullName evidence="3">HIT-type domain-containing protein</fullName>
    </recommendedName>
</protein>
<feature type="compositionally biased region" description="Polar residues" evidence="2">
    <location>
        <begin position="54"/>
        <end position="81"/>
    </location>
</feature>
<dbReference type="SUPFAM" id="SSF144232">
    <property type="entry name" value="HIT/MYND zinc finger-like"/>
    <property type="match status" value="1"/>
</dbReference>
<reference evidence="4" key="3">
    <citation type="submission" date="2024-01" db="EMBL/GenBank/DDBJ databases">
        <authorList>
            <person name="Coelho M.A."/>
            <person name="David-Palma M."/>
            <person name="Shea T."/>
            <person name="Sun S."/>
            <person name="Cuomo C.A."/>
            <person name="Heitman J."/>
        </authorList>
    </citation>
    <scope>NUCLEOTIDE SEQUENCE</scope>
    <source>
        <strain evidence="4">CBS 7841</strain>
    </source>
</reference>
<reference evidence="4" key="1">
    <citation type="submission" date="2016-06" db="EMBL/GenBank/DDBJ databases">
        <authorList>
            <person name="Cuomo C."/>
            <person name="Litvintseva A."/>
            <person name="Heitman J."/>
            <person name="Chen Y."/>
            <person name="Sun S."/>
            <person name="Springer D."/>
            <person name="Dromer F."/>
            <person name="Young S."/>
            <person name="Zeng Q."/>
            <person name="Chapman S."/>
            <person name="Gujja S."/>
            <person name="Saif S."/>
            <person name="Birren B."/>
        </authorList>
    </citation>
    <scope>NUCLEOTIDE SEQUENCE</scope>
    <source>
        <strain evidence="4">CBS 7841</strain>
    </source>
</reference>
<evidence type="ECO:0000313" key="4">
    <source>
        <dbReference type="EMBL" id="WVN86509.1"/>
    </source>
</evidence>
<keyword evidence="5" id="KW-1185">Reference proteome</keyword>
<feature type="compositionally biased region" description="Basic and acidic residues" evidence="2">
    <location>
        <begin position="198"/>
        <end position="208"/>
    </location>
</feature>
<keyword evidence="1" id="KW-0479">Metal-binding</keyword>
<proteinExistence type="predicted"/>
<feature type="region of interest" description="Disordered" evidence="2">
    <location>
        <begin position="179"/>
        <end position="219"/>
    </location>
</feature>
<feature type="region of interest" description="Disordered" evidence="2">
    <location>
        <begin position="54"/>
        <end position="104"/>
    </location>
</feature>
<dbReference type="KEGG" id="cdep:91085886"/>
<dbReference type="Gene3D" id="3.30.60.190">
    <property type="match status" value="1"/>
</dbReference>
<dbReference type="Pfam" id="PF04438">
    <property type="entry name" value="zf-HIT"/>
    <property type="match status" value="1"/>
</dbReference>
<organism evidence="4 5">
    <name type="scientific">Cryptococcus depauperatus CBS 7841</name>
    <dbReference type="NCBI Taxonomy" id="1295531"/>
    <lineage>
        <taxon>Eukaryota</taxon>
        <taxon>Fungi</taxon>
        <taxon>Dikarya</taxon>
        <taxon>Basidiomycota</taxon>
        <taxon>Agaricomycotina</taxon>
        <taxon>Tremellomycetes</taxon>
        <taxon>Tremellales</taxon>
        <taxon>Cryptococcaceae</taxon>
        <taxon>Cryptococcus</taxon>
    </lineage>
</organism>
<dbReference type="Proteomes" id="UP000094043">
    <property type="component" value="Chromosome 2"/>
</dbReference>